<protein>
    <submittedName>
        <fullName evidence="3">Putative nucleic acid-binding, OB-fold, Replication protein A, OB domain protein</fullName>
    </submittedName>
</protein>
<sequence>MFSHLTDCHFLDVIGFVADVKDLKKFKTARGKDTKKLNVIIQDLEMDSIYLSLWDSYADRILEHGKTENNMVLLLSFCSLLH</sequence>
<dbReference type="Proteomes" id="UP000215914">
    <property type="component" value="Chromosome 8"/>
</dbReference>
<proteinExistence type="predicted"/>
<dbReference type="Gene3D" id="2.40.50.140">
    <property type="entry name" value="Nucleic acid-binding proteins"/>
    <property type="match status" value="1"/>
</dbReference>
<name>A0A251U698_HELAN</name>
<dbReference type="InterPro" id="IPR012340">
    <property type="entry name" value="NA-bd_OB-fold"/>
</dbReference>
<dbReference type="SUPFAM" id="SSF50249">
    <property type="entry name" value="Nucleic acid-binding proteins"/>
    <property type="match status" value="1"/>
</dbReference>
<dbReference type="Pfam" id="PF16900">
    <property type="entry name" value="REPA_OB_2"/>
    <property type="match status" value="1"/>
</dbReference>
<feature type="domain" description="Replication protein A OB" evidence="2">
    <location>
        <begin position="9"/>
        <end position="62"/>
    </location>
</feature>
<dbReference type="EMBL" id="CM007897">
    <property type="protein sequence ID" value="OTG18855.1"/>
    <property type="molecule type" value="Genomic_DNA"/>
</dbReference>
<evidence type="ECO:0000313" key="3">
    <source>
        <dbReference type="EMBL" id="OTG18855.1"/>
    </source>
</evidence>
<organism evidence="3 4">
    <name type="scientific">Helianthus annuus</name>
    <name type="common">Common sunflower</name>
    <dbReference type="NCBI Taxonomy" id="4232"/>
    <lineage>
        <taxon>Eukaryota</taxon>
        <taxon>Viridiplantae</taxon>
        <taxon>Streptophyta</taxon>
        <taxon>Embryophyta</taxon>
        <taxon>Tracheophyta</taxon>
        <taxon>Spermatophyta</taxon>
        <taxon>Magnoliopsida</taxon>
        <taxon>eudicotyledons</taxon>
        <taxon>Gunneridae</taxon>
        <taxon>Pentapetalae</taxon>
        <taxon>asterids</taxon>
        <taxon>campanulids</taxon>
        <taxon>Asterales</taxon>
        <taxon>Asteraceae</taxon>
        <taxon>Asteroideae</taxon>
        <taxon>Heliantheae alliance</taxon>
        <taxon>Heliantheae</taxon>
        <taxon>Helianthus</taxon>
    </lineage>
</organism>
<dbReference type="GO" id="GO:0003677">
    <property type="term" value="F:DNA binding"/>
    <property type="evidence" value="ECO:0007669"/>
    <property type="project" value="UniProtKB-KW"/>
</dbReference>
<keyword evidence="1" id="KW-0238">DNA-binding</keyword>
<dbReference type="InterPro" id="IPR031657">
    <property type="entry name" value="REPA_OB_2"/>
</dbReference>
<accession>A0A251U698</accession>
<dbReference type="AlphaFoldDB" id="A0A251U698"/>
<gene>
    <name evidence="3" type="ORF">HannXRQ_Chr08g0227661</name>
</gene>
<evidence type="ECO:0000256" key="1">
    <source>
        <dbReference type="ARBA" id="ARBA00023125"/>
    </source>
</evidence>
<evidence type="ECO:0000259" key="2">
    <source>
        <dbReference type="Pfam" id="PF16900"/>
    </source>
</evidence>
<keyword evidence="4" id="KW-1185">Reference proteome</keyword>
<reference evidence="4" key="1">
    <citation type="journal article" date="2017" name="Nature">
        <title>The sunflower genome provides insights into oil metabolism, flowering and Asterid evolution.</title>
        <authorList>
            <person name="Badouin H."/>
            <person name="Gouzy J."/>
            <person name="Grassa C.J."/>
            <person name="Murat F."/>
            <person name="Staton S.E."/>
            <person name="Cottret L."/>
            <person name="Lelandais-Briere C."/>
            <person name="Owens G.L."/>
            <person name="Carrere S."/>
            <person name="Mayjonade B."/>
            <person name="Legrand L."/>
            <person name="Gill N."/>
            <person name="Kane N.C."/>
            <person name="Bowers J.E."/>
            <person name="Hubner S."/>
            <person name="Bellec A."/>
            <person name="Berard A."/>
            <person name="Berges H."/>
            <person name="Blanchet N."/>
            <person name="Boniface M.C."/>
            <person name="Brunel D."/>
            <person name="Catrice O."/>
            <person name="Chaidir N."/>
            <person name="Claudel C."/>
            <person name="Donnadieu C."/>
            <person name="Faraut T."/>
            <person name="Fievet G."/>
            <person name="Helmstetter N."/>
            <person name="King M."/>
            <person name="Knapp S.J."/>
            <person name="Lai Z."/>
            <person name="Le Paslier M.C."/>
            <person name="Lippi Y."/>
            <person name="Lorenzon L."/>
            <person name="Mandel J.R."/>
            <person name="Marage G."/>
            <person name="Marchand G."/>
            <person name="Marquand E."/>
            <person name="Bret-Mestries E."/>
            <person name="Morien E."/>
            <person name="Nambeesan S."/>
            <person name="Nguyen T."/>
            <person name="Pegot-Espagnet P."/>
            <person name="Pouilly N."/>
            <person name="Raftis F."/>
            <person name="Sallet E."/>
            <person name="Schiex T."/>
            <person name="Thomas J."/>
            <person name="Vandecasteele C."/>
            <person name="Vares D."/>
            <person name="Vear F."/>
            <person name="Vautrin S."/>
            <person name="Crespi M."/>
            <person name="Mangin B."/>
            <person name="Burke J.M."/>
            <person name="Salse J."/>
            <person name="Munos S."/>
            <person name="Vincourt P."/>
            <person name="Rieseberg L.H."/>
            <person name="Langlade N.B."/>
        </authorList>
    </citation>
    <scope>NUCLEOTIDE SEQUENCE [LARGE SCALE GENOMIC DNA]</scope>
    <source>
        <strain evidence="4">cv. SF193</strain>
    </source>
</reference>
<evidence type="ECO:0000313" key="4">
    <source>
        <dbReference type="Proteomes" id="UP000215914"/>
    </source>
</evidence>
<dbReference type="InParanoid" id="A0A251U698"/>